<dbReference type="Proteomes" id="UP000215005">
    <property type="component" value="Chromosome"/>
</dbReference>
<protein>
    <submittedName>
        <fullName evidence="1">Uncharacterized protein</fullName>
    </submittedName>
</protein>
<dbReference type="OrthoDB" id="3430316at2"/>
<keyword evidence="2" id="KW-1185">Reference proteome</keyword>
<reference evidence="1 2" key="1">
    <citation type="submission" date="2017-08" db="EMBL/GenBank/DDBJ databases">
        <title>The complete genome sequence of Nocardiopsis gilva YIM 90087.</title>
        <authorList>
            <person name="Yin M."/>
            <person name="Tang S."/>
        </authorList>
    </citation>
    <scope>NUCLEOTIDE SEQUENCE [LARGE SCALE GENOMIC DNA]</scope>
    <source>
        <strain evidence="1 2">YIM 90087</strain>
    </source>
</reference>
<organism evidence="1 2">
    <name type="scientific">Nocardiopsis gilva YIM 90087</name>
    <dbReference type="NCBI Taxonomy" id="1235441"/>
    <lineage>
        <taxon>Bacteria</taxon>
        <taxon>Bacillati</taxon>
        <taxon>Actinomycetota</taxon>
        <taxon>Actinomycetes</taxon>
        <taxon>Streptosporangiales</taxon>
        <taxon>Nocardiopsidaceae</taxon>
        <taxon>Nocardiopsis</taxon>
    </lineage>
</organism>
<name>A0A223S3P0_9ACTN</name>
<sequence>MSALHGLKGSSMEGIWVDAPGHTVTLALRSTNLTPPVGYTLVLEGVTDFSFFDETSTAWSGAEVTDIRADHDPDSLRLDFCFGSEASGLAATCAKVVLHRTRPAD</sequence>
<dbReference type="AlphaFoldDB" id="A0A223S3P0"/>
<evidence type="ECO:0000313" key="2">
    <source>
        <dbReference type="Proteomes" id="UP000215005"/>
    </source>
</evidence>
<gene>
    <name evidence="1" type="ORF">CDO52_07440</name>
</gene>
<evidence type="ECO:0000313" key="1">
    <source>
        <dbReference type="EMBL" id="ASU82639.1"/>
    </source>
</evidence>
<proteinExistence type="predicted"/>
<accession>A0A223S3P0</accession>
<dbReference type="EMBL" id="CP022753">
    <property type="protein sequence ID" value="ASU82639.1"/>
    <property type="molecule type" value="Genomic_DNA"/>
</dbReference>
<dbReference type="KEGG" id="ngv:CDO52_07440"/>